<dbReference type="OrthoDB" id="5697356at2"/>
<feature type="transmembrane region" description="Helical" evidence="5">
    <location>
        <begin position="99"/>
        <end position="115"/>
    </location>
</feature>
<dbReference type="EMBL" id="RKHR01000006">
    <property type="protein sequence ID" value="ROR98818.1"/>
    <property type="molecule type" value="Genomic_DNA"/>
</dbReference>
<keyword evidence="4 5" id="KW-0472">Membrane</keyword>
<feature type="transmembrane region" description="Helical" evidence="5">
    <location>
        <begin position="306"/>
        <end position="333"/>
    </location>
</feature>
<keyword evidence="3 5" id="KW-1133">Transmembrane helix</keyword>
<organism evidence="7 8">
    <name type="scientific">Sinobacterium caligoides</name>
    <dbReference type="NCBI Taxonomy" id="933926"/>
    <lineage>
        <taxon>Bacteria</taxon>
        <taxon>Pseudomonadati</taxon>
        <taxon>Pseudomonadota</taxon>
        <taxon>Gammaproteobacteria</taxon>
        <taxon>Cellvibrionales</taxon>
        <taxon>Spongiibacteraceae</taxon>
        <taxon>Sinobacterium</taxon>
    </lineage>
</organism>
<reference evidence="7 8" key="1">
    <citation type="submission" date="2018-11" db="EMBL/GenBank/DDBJ databases">
        <title>Genomic Encyclopedia of Type Strains, Phase IV (KMG-IV): sequencing the most valuable type-strain genomes for metagenomic binning, comparative biology and taxonomic classification.</title>
        <authorList>
            <person name="Goeker M."/>
        </authorList>
    </citation>
    <scope>NUCLEOTIDE SEQUENCE [LARGE SCALE GENOMIC DNA]</scope>
    <source>
        <strain evidence="7 8">DSM 100316</strain>
    </source>
</reference>
<feature type="transmembrane region" description="Helical" evidence="5">
    <location>
        <begin position="369"/>
        <end position="387"/>
    </location>
</feature>
<evidence type="ECO:0000256" key="3">
    <source>
        <dbReference type="ARBA" id="ARBA00022989"/>
    </source>
</evidence>
<comment type="subcellular location">
    <subcellularLocation>
        <location evidence="1">Membrane</location>
        <topology evidence="1">Multi-pass membrane protein</topology>
    </subcellularLocation>
</comment>
<evidence type="ECO:0000259" key="6">
    <source>
        <dbReference type="Pfam" id="PF04932"/>
    </source>
</evidence>
<feature type="transmembrane region" description="Helical" evidence="5">
    <location>
        <begin position="39"/>
        <end position="58"/>
    </location>
</feature>
<feature type="transmembrane region" description="Helical" evidence="5">
    <location>
        <begin position="214"/>
        <end position="230"/>
    </location>
</feature>
<sequence>MFSKTLELSRTERLGFGCLLLGAFFSLTGLFYLPNNAAYQKIQYALLLLPALIIFLANKPFRVSLSQLKVFWLVVALGVVAAVSFWLFPDTDIRKIKRVLYAVLFVISFSALESYQKGSLVWLLKWATVGAGLSAFFILYKFYMVFGLGPQVRLNLMDTGLNTNAILVGFVYGFFWVVAANVAIGDCRHGWTYWFCILAIIPITVLLLQIQTRGALIAVAAGLVVLCGFYRNRRAVVFFTLAVAFMTGIVWLYWEQFVARGMSYRPEIWSQAWQMIKLQPWLGYGTAADFAIAISHGRVFDHPHSLYLSVLLHNGVVGLALWLGILSVLLIALFRSSQKIRALAIALLAYAATAVVTDGSDLFTKFGPVWFVTWLPVSLSVAWLCGCEEAERPPCND</sequence>
<keyword evidence="7" id="KW-0436">Ligase</keyword>
<dbReference type="RefSeq" id="WP_123713391.1">
    <property type="nucleotide sequence ID" value="NZ_RKHR01000006.1"/>
</dbReference>
<keyword evidence="8" id="KW-1185">Reference proteome</keyword>
<dbReference type="InterPro" id="IPR051533">
    <property type="entry name" value="WaaL-like"/>
</dbReference>
<keyword evidence="2 5" id="KW-0812">Transmembrane</keyword>
<feature type="transmembrane region" description="Helical" evidence="5">
    <location>
        <begin position="191"/>
        <end position="208"/>
    </location>
</feature>
<dbReference type="Pfam" id="PF04932">
    <property type="entry name" value="Wzy_C"/>
    <property type="match status" value="1"/>
</dbReference>
<dbReference type="AlphaFoldDB" id="A0A3N2DGN2"/>
<feature type="transmembrane region" description="Helical" evidence="5">
    <location>
        <begin position="163"/>
        <end position="184"/>
    </location>
</feature>
<evidence type="ECO:0000256" key="2">
    <source>
        <dbReference type="ARBA" id="ARBA00022692"/>
    </source>
</evidence>
<dbReference type="Proteomes" id="UP000275394">
    <property type="component" value="Unassembled WGS sequence"/>
</dbReference>
<proteinExistence type="predicted"/>
<protein>
    <submittedName>
        <fullName evidence="7">O-antigen ligase</fullName>
    </submittedName>
</protein>
<evidence type="ECO:0000313" key="7">
    <source>
        <dbReference type="EMBL" id="ROR98818.1"/>
    </source>
</evidence>
<feature type="domain" description="O-antigen ligase-related" evidence="6">
    <location>
        <begin position="199"/>
        <end position="323"/>
    </location>
</feature>
<gene>
    <name evidence="7" type="ORF">EDC56_3053</name>
</gene>
<feature type="transmembrane region" description="Helical" evidence="5">
    <location>
        <begin position="14"/>
        <end position="33"/>
    </location>
</feature>
<evidence type="ECO:0000256" key="1">
    <source>
        <dbReference type="ARBA" id="ARBA00004141"/>
    </source>
</evidence>
<evidence type="ECO:0000313" key="8">
    <source>
        <dbReference type="Proteomes" id="UP000275394"/>
    </source>
</evidence>
<comment type="caution">
    <text evidence="7">The sequence shown here is derived from an EMBL/GenBank/DDBJ whole genome shotgun (WGS) entry which is preliminary data.</text>
</comment>
<feature type="transmembrane region" description="Helical" evidence="5">
    <location>
        <begin position="70"/>
        <end position="87"/>
    </location>
</feature>
<dbReference type="GO" id="GO:0016874">
    <property type="term" value="F:ligase activity"/>
    <property type="evidence" value="ECO:0007669"/>
    <property type="project" value="UniProtKB-KW"/>
</dbReference>
<evidence type="ECO:0000256" key="5">
    <source>
        <dbReference type="SAM" id="Phobius"/>
    </source>
</evidence>
<dbReference type="InterPro" id="IPR007016">
    <property type="entry name" value="O-antigen_ligase-rel_domated"/>
</dbReference>
<dbReference type="GO" id="GO:0016020">
    <property type="term" value="C:membrane"/>
    <property type="evidence" value="ECO:0007669"/>
    <property type="project" value="UniProtKB-SubCell"/>
</dbReference>
<feature type="transmembrane region" description="Helical" evidence="5">
    <location>
        <begin position="122"/>
        <end position="143"/>
    </location>
</feature>
<dbReference type="PANTHER" id="PTHR37422">
    <property type="entry name" value="TEICHURONIC ACID BIOSYNTHESIS PROTEIN TUAE"/>
    <property type="match status" value="1"/>
</dbReference>
<feature type="transmembrane region" description="Helical" evidence="5">
    <location>
        <begin position="340"/>
        <end position="357"/>
    </location>
</feature>
<name>A0A3N2DGN2_9GAMM</name>
<evidence type="ECO:0000256" key="4">
    <source>
        <dbReference type="ARBA" id="ARBA00023136"/>
    </source>
</evidence>
<dbReference type="PANTHER" id="PTHR37422:SF13">
    <property type="entry name" value="LIPOPOLYSACCHARIDE BIOSYNTHESIS PROTEIN PA4999-RELATED"/>
    <property type="match status" value="1"/>
</dbReference>
<feature type="transmembrane region" description="Helical" evidence="5">
    <location>
        <begin position="235"/>
        <end position="254"/>
    </location>
</feature>
<accession>A0A3N2DGN2</accession>